<organism evidence="2 3">
    <name type="scientific">Eumeta variegata</name>
    <name type="common">Bagworm moth</name>
    <name type="synonym">Eumeta japonica</name>
    <dbReference type="NCBI Taxonomy" id="151549"/>
    <lineage>
        <taxon>Eukaryota</taxon>
        <taxon>Metazoa</taxon>
        <taxon>Ecdysozoa</taxon>
        <taxon>Arthropoda</taxon>
        <taxon>Hexapoda</taxon>
        <taxon>Insecta</taxon>
        <taxon>Pterygota</taxon>
        <taxon>Neoptera</taxon>
        <taxon>Endopterygota</taxon>
        <taxon>Lepidoptera</taxon>
        <taxon>Glossata</taxon>
        <taxon>Ditrysia</taxon>
        <taxon>Tineoidea</taxon>
        <taxon>Psychidae</taxon>
        <taxon>Oiketicinae</taxon>
        <taxon>Eumeta</taxon>
    </lineage>
</organism>
<keyword evidence="3" id="KW-1185">Reference proteome</keyword>
<evidence type="ECO:0000313" key="3">
    <source>
        <dbReference type="Proteomes" id="UP000299102"/>
    </source>
</evidence>
<dbReference type="Proteomes" id="UP000299102">
    <property type="component" value="Unassembled WGS sequence"/>
</dbReference>
<accession>A0A4C1XS53</accession>
<dbReference type="AlphaFoldDB" id="A0A4C1XS53"/>
<protein>
    <submittedName>
        <fullName evidence="2">Uncharacterized protein</fullName>
    </submittedName>
</protein>
<feature type="compositionally biased region" description="Basic and acidic residues" evidence="1">
    <location>
        <begin position="90"/>
        <end position="100"/>
    </location>
</feature>
<comment type="caution">
    <text evidence="2">The sequence shown here is derived from an EMBL/GenBank/DDBJ whole genome shotgun (WGS) entry which is preliminary data.</text>
</comment>
<feature type="region of interest" description="Disordered" evidence="1">
    <location>
        <begin position="47"/>
        <end position="69"/>
    </location>
</feature>
<evidence type="ECO:0000256" key="1">
    <source>
        <dbReference type="SAM" id="MobiDB-lite"/>
    </source>
</evidence>
<sequence>MIRIEIGSGRDRVKIESETRFQIMNASEATILNEDWIGGEYETEIEMGSRTKTKSGRGPESGSMLKETSLTIKNEGIRFTITQTKPRAKRCSEEDQDQHRSKIGFASRTDIRTESVNEIILH</sequence>
<evidence type="ECO:0000313" key="2">
    <source>
        <dbReference type="EMBL" id="GBP65017.1"/>
    </source>
</evidence>
<proteinExistence type="predicted"/>
<feature type="region of interest" description="Disordered" evidence="1">
    <location>
        <begin position="84"/>
        <end position="106"/>
    </location>
</feature>
<gene>
    <name evidence="2" type="ORF">EVAR_43124_1</name>
</gene>
<dbReference type="EMBL" id="BGZK01000917">
    <property type="protein sequence ID" value="GBP65017.1"/>
    <property type="molecule type" value="Genomic_DNA"/>
</dbReference>
<reference evidence="2 3" key="1">
    <citation type="journal article" date="2019" name="Commun. Biol.">
        <title>The bagworm genome reveals a unique fibroin gene that provides high tensile strength.</title>
        <authorList>
            <person name="Kono N."/>
            <person name="Nakamura H."/>
            <person name="Ohtoshi R."/>
            <person name="Tomita M."/>
            <person name="Numata K."/>
            <person name="Arakawa K."/>
        </authorList>
    </citation>
    <scope>NUCLEOTIDE SEQUENCE [LARGE SCALE GENOMIC DNA]</scope>
</reference>
<name>A0A4C1XS53_EUMVA</name>